<evidence type="ECO:0000313" key="5">
    <source>
        <dbReference type="EMBL" id="MUZ61047.1"/>
    </source>
</evidence>
<dbReference type="PANTHER" id="PTHR22893:SF91">
    <property type="entry name" value="NADPH DEHYDROGENASE 2-RELATED"/>
    <property type="match status" value="1"/>
</dbReference>
<evidence type="ECO:0000256" key="1">
    <source>
        <dbReference type="ARBA" id="ARBA00001917"/>
    </source>
</evidence>
<dbReference type="AlphaFoldDB" id="A0AAE4WH34"/>
<dbReference type="InterPro" id="IPR045247">
    <property type="entry name" value="Oye-like"/>
</dbReference>
<dbReference type="SUPFAM" id="SSF51395">
    <property type="entry name" value="FMN-linked oxidoreductases"/>
    <property type="match status" value="1"/>
</dbReference>
<keyword evidence="3" id="KW-0560">Oxidoreductase</keyword>
<name>A0AAE4WH34_AGRVI</name>
<sequence>MITDLTFQSTAYGAIRVANRLVMAPMSRNRATVQGHATALMAKYYGQRASAGLIVSEGMHPCQVGQGFANAPGLFTNEQAASWKPVTKAVHDKGGKIVAQLMHAGRIGHPDLYPSAHGSIAPSAVAAAGEAYTRGGMKPYPLPREMTVAEIEQAIADHVNAARLAIEAGFDGIEVHAGNGFLIHQFLSQNTNHRIDQFGGPVENRIRFAQQTIAACAEAIGAGRVGVRISPANPYNDIAEGDTDAIYRALVPSLSCDLAYLHIMEANNRDMTQQIRALWQGPFILNPHKDTRSWPTSTEVISPILNENLADGVALGALFLANPDLVARLKVDAVLNLPDEATFYGGDSRGYTDYPTLDQVV</sequence>
<dbReference type="InterPro" id="IPR001155">
    <property type="entry name" value="OxRdtase_FMN_N"/>
</dbReference>
<comment type="caution">
    <text evidence="5">The sequence shown here is derived from an EMBL/GenBank/DDBJ whole genome shotgun (WGS) entry which is preliminary data.</text>
</comment>
<evidence type="ECO:0000256" key="3">
    <source>
        <dbReference type="ARBA" id="ARBA00023002"/>
    </source>
</evidence>
<comment type="cofactor">
    <cofactor evidence="1">
        <name>FMN</name>
        <dbReference type="ChEBI" id="CHEBI:58210"/>
    </cofactor>
</comment>
<reference evidence="5 6" key="1">
    <citation type="submission" date="2019-12" db="EMBL/GenBank/DDBJ databases">
        <title>Whole-genome sequencing of Allorhizobium vitis.</title>
        <authorList>
            <person name="Gan H.M."/>
            <person name="Szegedi E."/>
            <person name="Burr T."/>
            <person name="Savka M.A."/>
        </authorList>
    </citation>
    <scope>NUCLEOTIDE SEQUENCE [LARGE SCALE GENOMIC DNA]</scope>
    <source>
        <strain evidence="5 6">CG989</strain>
    </source>
</reference>
<dbReference type="FunFam" id="3.20.20.70:FF:000059">
    <property type="entry name" value="N-ethylmaleimide reductase, FMN-linked"/>
    <property type="match status" value="1"/>
</dbReference>
<dbReference type="GO" id="GO:0005829">
    <property type="term" value="C:cytosol"/>
    <property type="evidence" value="ECO:0007669"/>
    <property type="project" value="UniProtKB-ARBA"/>
</dbReference>
<dbReference type="InterPro" id="IPR013785">
    <property type="entry name" value="Aldolase_TIM"/>
</dbReference>
<dbReference type="Gene3D" id="3.20.20.70">
    <property type="entry name" value="Aldolase class I"/>
    <property type="match status" value="1"/>
</dbReference>
<dbReference type="RefSeq" id="WP_156551601.1">
    <property type="nucleotide sequence ID" value="NZ_WPHM01000030.1"/>
</dbReference>
<accession>A0AAE4WH34</accession>
<comment type="similarity">
    <text evidence="2">Belongs to the NADH:flavin oxidoreductase/NADH oxidase family.</text>
</comment>
<evidence type="ECO:0000313" key="6">
    <source>
        <dbReference type="Proteomes" id="UP000436692"/>
    </source>
</evidence>
<dbReference type="PANTHER" id="PTHR22893">
    <property type="entry name" value="NADH OXIDOREDUCTASE-RELATED"/>
    <property type="match status" value="1"/>
</dbReference>
<dbReference type="Proteomes" id="UP000436692">
    <property type="component" value="Unassembled WGS sequence"/>
</dbReference>
<proteinExistence type="inferred from homology"/>
<dbReference type="EMBL" id="WPHM01000030">
    <property type="protein sequence ID" value="MUZ61047.1"/>
    <property type="molecule type" value="Genomic_DNA"/>
</dbReference>
<dbReference type="Pfam" id="PF00724">
    <property type="entry name" value="Oxidored_FMN"/>
    <property type="match status" value="1"/>
</dbReference>
<dbReference type="CDD" id="cd02933">
    <property type="entry name" value="OYE_like_FMN"/>
    <property type="match status" value="1"/>
</dbReference>
<feature type="domain" description="NADH:flavin oxidoreductase/NADH oxidase N-terminal" evidence="4">
    <location>
        <begin position="12"/>
        <end position="331"/>
    </location>
</feature>
<protein>
    <submittedName>
        <fullName evidence="5">Alkene reductase</fullName>
    </submittedName>
</protein>
<organism evidence="5 6">
    <name type="scientific">Agrobacterium vitis</name>
    <name type="common">Rhizobium vitis</name>
    <dbReference type="NCBI Taxonomy" id="373"/>
    <lineage>
        <taxon>Bacteria</taxon>
        <taxon>Pseudomonadati</taxon>
        <taxon>Pseudomonadota</taxon>
        <taxon>Alphaproteobacteria</taxon>
        <taxon>Hyphomicrobiales</taxon>
        <taxon>Rhizobiaceae</taxon>
        <taxon>Rhizobium/Agrobacterium group</taxon>
        <taxon>Agrobacterium</taxon>
    </lineage>
</organism>
<evidence type="ECO:0000259" key="4">
    <source>
        <dbReference type="Pfam" id="PF00724"/>
    </source>
</evidence>
<dbReference type="GO" id="GO:0010181">
    <property type="term" value="F:FMN binding"/>
    <property type="evidence" value="ECO:0007669"/>
    <property type="project" value="InterPro"/>
</dbReference>
<dbReference type="GO" id="GO:0016628">
    <property type="term" value="F:oxidoreductase activity, acting on the CH-CH group of donors, NAD or NADP as acceptor"/>
    <property type="evidence" value="ECO:0007669"/>
    <property type="project" value="UniProtKB-ARBA"/>
</dbReference>
<evidence type="ECO:0000256" key="2">
    <source>
        <dbReference type="ARBA" id="ARBA00005979"/>
    </source>
</evidence>
<gene>
    <name evidence="5" type="ORF">GOZ95_26890</name>
</gene>